<dbReference type="RefSeq" id="WP_149837726.1">
    <property type="nucleotide sequence ID" value="NZ_VUOC01000002.1"/>
</dbReference>
<gene>
    <name evidence="3" type="ORF">F0L74_10000</name>
</gene>
<comment type="caution">
    <text evidence="3">The sequence shown here is derived from an EMBL/GenBank/DDBJ whole genome shotgun (WGS) entry which is preliminary data.</text>
</comment>
<accession>A0A5B2VUE3</accession>
<dbReference type="AlphaFoldDB" id="A0A5B2VUE3"/>
<dbReference type="Proteomes" id="UP000324611">
    <property type="component" value="Unassembled WGS sequence"/>
</dbReference>
<keyword evidence="4" id="KW-1185">Reference proteome</keyword>
<sequence>MARDRMIRKKFWDDRKLAKVSRDSRLTFIGIWNLADDLGIVVADHIFLKSKVYPFDNIPVQAFDKWLGELKSHGFIKEFVYGGDIFYFLPNFKKHQTINRPNYDDLNIIKEIAEKIIDSLTDQSVNIHGSISDQSVKNHDGISDGSVPKEEIEYKKESKEEEEEEETASPSSLFGDSTVKHIDDLMPDCLKDRVYYVEHICRQLKITPESVPKYLEDFNSYLKSTAVTMKTVKDYRVHSQNWIRKKVEREGQNNKPEQQSLYKKADASRYQ</sequence>
<evidence type="ECO:0000313" key="3">
    <source>
        <dbReference type="EMBL" id="KAA2242851.1"/>
    </source>
</evidence>
<evidence type="ECO:0000256" key="1">
    <source>
        <dbReference type="SAM" id="MobiDB-lite"/>
    </source>
</evidence>
<feature type="region of interest" description="Disordered" evidence="1">
    <location>
        <begin position="246"/>
        <end position="271"/>
    </location>
</feature>
<proteinExistence type="predicted"/>
<evidence type="ECO:0000259" key="2">
    <source>
        <dbReference type="Pfam" id="PF25200"/>
    </source>
</evidence>
<protein>
    <recommendedName>
        <fullName evidence="2">DUF7833 domain-containing protein</fullName>
    </recommendedName>
</protein>
<name>A0A5B2VUE3_9BACT</name>
<evidence type="ECO:0000313" key="4">
    <source>
        <dbReference type="Proteomes" id="UP000324611"/>
    </source>
</evidence>
<dbReference type="Pfam" id="PF25200">
    <property type="entry name" value="DUF7833"/>
    <property type="match status" value="1"/>
</dbReference>
<dbReference type="InterPro" id="IPR057155">
    <property type="entry name" value="DUF7833"/>
</dbReference>
<dbReference type="EMBL" id="VUOC01000002">
    <property type="protein sequence ID" value="KAA2242851.1"/>
    <property type="molecule type" value="Genomic_DNA"/>
</dbReference>
<reference evidence="3 4" key="1">
    <citation type="submission" date="2019-09" db="EMBL/GenBank/DDBJ databases">
        <title>Chitinophaga ginsengihumi sp. nov., isolated from soil of ginseng rhizosphere.</title>
        <authorList>
            <person name="Lee J."/>
        </authorList>
    </citation>
    <scope>NUCLEOTIDE SEQUENCE [LARGE SCALE GENOMIC DNA]</scope>
    <source>
        <strain evidence="3 4">BN140078</strain>
    </source>
</reference>
<reference evidence="3 4" key="2">
    <citation type="submission" date="2019-09" db="EMBL/GenBank/DDBJ databases">
        <authorList>
            <person name="Jin C."/>
        </authorList>
    </citation>
    <scope>NUCLEOTIDE SEQUENCE [LARGE SCALE GENOMIC DNA]</scope>
    <source>
        <strain evidence="3 4">BN140078</strain>
    </source>
</reference>
<feature type="domain" description="DUF7833" evidence="2">
    <location>
        <begin position="188"/>
        <end position="245"/>
    </location>
</feature>
<organism evidence="3 4">
    <name type="scientific">Chitinophaga agrisoli</name>
    <dbReference type="NCBI Taxonomy" id="2607653"/>
    <lineage>
        <taxon>Bacteria</taxon>
        <taxon>Pseudomonadati</taxon>
        <taxon>Bacteroidota</taxon>
        <taxon>Chitinophagia</taxon>
        <taxon>Chitinophagales</taxon>
        <taxon>Chitinophagaceae</taxon>
        <taxon>Chitinophaga</taxon>
    </lineage>
</organism>
<feature type="region of interest" description="Disordered" evidence="1">
    <location>
        <begin position="132"/>
        <end position="175"/>
    </location>
</feature>
<feature type="compositionally biased region" description="Basic and acidic residues" evidence="1">
    <location>
        <begin position="136"/>
        <end position="159"/>
    </location>
</feature>